<evidence type="ECO:0000313" key="2">
    <source>
        <dbReference type="Proteomes" id="UP000266287"/>
    </source>
</evidence>
<reference evidence="1 2" key="1">
    <citation type="submission" date="2018-08" db="EMBL/GenBank/DDBJ databases">
        <title>Draft genome of candidate division NPL-UPA2 bacterium Unc8 that adapted to ultra-basic serpentinizing groundwater.</title>
        <authorList>
            <person name="Ishii S."/>
            <person name="Suzuki S."/>
            <person name="Nealson K.H."/>
        </authorList>
    </citation>
    <scope>NUCLEOTIDE SEQUENCE [LARGE SCALE GENOMIC DNA]</scope>
    <source>
        <strain evidence="1">Unc8</strain>
    </source>
</reference>
<comment type="caution">
    <text evidence="1">The sequence shown here is derived from an EMBL/GenBank/DDBJ whole genome shotgun (WGS) entry which is preliminary data.</text>
</comment>
<evidence type="ECO:0000313" key="1">
    <source>
        <dbReference type="EMBL" id="RII00208.1"/>
    </source>
</evidence>
<dbReference type="PANTHER" id="PTHR36454:SF1">
    <property type="entry name" value="DUF1015 DOMAIN-CONTAINING PROTEIN"/>
    <property type="match status" value="1"/>
</dbReference>
<name>A0A399FV17_UNCN2</name>
<dbReference type="Pfam" id="PF06245">
    <property type="entry name" value="DUF1015"/>
    <property type="match status" value="1"/>
</dbReference>
<organism evidence="1 2">
    <name type="scientific">candidate division NPL-UPA2 bacterium Unc8</name>
    <dbReference type="NCBI Taxonomy" id="1980939"/>
    <lineage>
        <taxon>Bacteria</taxon>
    </lineage>
</organism>
<dbReference type="PIRSF" id="PIRSF033563">
    <property type="entry name" value="UCP033563"/>
    <property type="match status" value="1"/>
</dbReference>
<proteinExistence type="predicted"/>
<dbReference type="PANTHER" id="PTHR36454">
    <property type="entry name" value="LMO2823 PROTEIN"/>
    <property type="match status" value="1"/>
</dbReference>
<dbReference type="Proteomes" id="UP000266287">
    <property type="component" value="Unassembled WGS sequence"/>
</dbReference>
<accession>A0A399FV17</accession>
<dbReference type="AlphaFoldDB" id="A0A399FV17"/>
<sequence>MAEIIPFQGLRYNIDKIGGWELVTAPPYDVISESERAVLQERSPYNITHLTLGKDVPGEDKYERAATSLSNWIKDEILLPDGEDCIYIYEQEYLLDNGLRRKRRGFIALLGLERFGRGVILPHEETLSAPREDRIRLLRACRASLSPIFMLYYDPERTIDSALITNKLVATLENNRGESHRIWQLTSLGEMNRLKKAIMDKDVYLADGHHRYEAALIYQNERAGEKAGNYIMAYLTNMADDGLTILPVHRLIRLPHTDIDKIEKEAGKFFTIKNAASLDRMLSLLTEGKEKHVIGSYSKHKGFSIFFLKDEEILNKLLRQGRSTEWKMLDTNILHELLLNQTLEKEVEKDNITYTTSAEEAVTAVESGRFNVAFFLNPVRASEVKSIAQRREKMPGKATYFYPKLLDGLVMWQESDRC</sequence>
<protein>
    <submittedName>
        <fullName evidence="1">DUF1015 domain-containing protein</fullName>
    </submittedName>
</protein>
<dbReference type="InterPro" id="IPR008323">
    <property type="entry name" value="UCP033563"/>
</dbReference>
<dbReference type="EMBL" id="NDHY01000006">
    <property type="protein sequence ID" value="RII00208.1"/>
    <property type="molecule type" value="Genomic_DNA"/>
</dbReference>
<gene>
    <name evidence="1" type="ORF">B9J77_03530</name>
</gene>